<gene>
    <name evidence="2" type="ORF">Glove_117g244</name>
</gene>
<comment type="caution">
    <text evidence="2">The sequence shown here is derived from an EMBL/GenBank/DDBJ whole genome shotgun (WGS) entry which is preliminary data.</text>
</comment>
<proteinExistence type="predicted"/>
<evidence type="ECO:0000259" key="1">
    <source>
        <dbReference type="PROSITE" id="PS51886"/>
    </source>
</evidence>
<dbReference type="OrthoDB" id="2428684at2759"/>
<accession>A0A397J4P7</accession>
<reference evidence="2 3" key="1">
    <citation type="submission" date="2018-08" db="EMBL/GenBank/DDBJ databases">
        <title>Genome and evolution of the arbuscular mycorrhizal fungus Diversispora epigaea (formerly Glomus versiforme) and its bacterial endosymbionts.</title>
        <authorList>
            <person name="Sun X."/>
            <person name="Fei Z."/>
            <person name="Harrison M."/>
        </authorList>
    </citation>
    <scope>NUCLEOTIDE SEQUENCE [LARGE SCALE GENOMIC DNA]</scope>
    <source>
        <strain evidence="2 3">IT104</strain>
    </source>
</reference>
<dbReference type="Pfam" id="PF07534">
    <property type="entry name" value="TLD"/>
    <property type="match status" value="1"/>
</dbReference>
<evidence type="ECO:0000313" key="3">
    <source>
        <dbReference type="Proteomes" id="UP000266861"/>
    </source>
</evidence>
<dbReference type="Proteomes" id="UP000266861">
    <property type="component" value="Unassembled WGS sequence"/>
</dbReference>
<keyword evidence="3" id="KW-1185">Reference proteome</keyword>
<dbReference type="EMBL" id="PQFF01000109">
    <property type="protein sequence ID" value="RHZ81678.1"/>
    <property type="molecule type" value="Genomic_DNA"/>
</dbReference>
<dbReference type="InterPro" id="IPR006571">
    <property type="entry name" value="TLDc_dom"/>
</dbReference>
<organism evidence="2 3">
    <name type="scientific">Diversispora epigaea</name>
    <dbReference type="NCBI Taxonomy" id="1348612"/>
    <lineage>
        <taxon>Eukaryota</taxon>
        <taxon>Fungi</taxon>
        <taxon>Fungi incertae sedis</taxon>
        <taxon>Mucoromycota</taxon>
        <taxon>Glomeromycotina</taxon>
        <taxon>Glomeromycetes</taxon>
        <taxon>Diversisporales</taxon>
        <taxon>Diversisporaceae</taxon>
        <taxon>Diversispora</taxon>
    </lineage>
</organism>
<dbReference type="PROSITE" id="PS51886">
    <property type="entry name" value="TLDC"/>
    <property type="match status" value="1"/>
</dbReference>
<name>A0A397J4P7_9GLOM</name>
<evidence type="ECO:0000313" key="2">
    <source>
        <dbReference type="EMBL" id="RHZ81678.1"/>
    </source>
</evidence>
<protein>
    <recommendedName>
        <fullName evidence="1">TLDc domain-containing protein</fullName>
    </recommendedName>
</protein>
<sequence length="126" mass="14779">MVKETDEILGGYNPLAWSNSHTFRSRYKKTKDSFIFSLKNGNIQHSILSKVRNRKNAILNIRQILQNEFGPNFGFDFFLQSFDYNDFTLDNVCCCKHANYEKPIRESSSKYSSIAEYEVFKIVRKS</sequence>
<feature type="domain" description="TLDc" evidence="1">
    <location>
        <begin position="1"/>
        <end position="123"/>
    </location>
</feature>
<dbReference type="AlphaFoldDB" id="A0A397J4P7"/>